<gene>
    <name evidence="4" type="ORF">SAMN05660462_02209</name>
</gene>
<keyword evidence="1" id="KW-0175">Coiled coil</keyword>
<dbReference type="AlphaFoldDB" id="A0A1H3R3R2"/>
<reference evidence="4 5" key="1">
    <citation type="submission" date="2016-10" db="EMBL/GenBank/DDBJ databases">
        <authorList>
            <person name="de Groot N.N."/>
        </authorList>
    </citation>
    <scope>NUCLEOTIDE SEQUENCE [LARGE SCALE GENOMIC DNA]</scope>
    <source>
        <strain evidence="4 5">DSM 21650</strain>
    </source>
</reference>
<evidence type="ECO:0000259" key="3">
    <source>
        <dbReference type="Pfam" id="PF24481"/>
    </source>
</evidence>
<feature type="coiled-coil region" evidence="1">
    <location>
        <begin position="61"/>
        <end position="177"/>
    </location>
</feature>
<sequence>MSQLELLWRLQQHDNRLAQLLLKLKEIENEKRMDDLKVRLKQVEYDITHRKTQKEVDEVKIQRASSKLEQMTCKLSDVEKKLYDGSVSDLKQLTFMSKEAQEIKKESIKLEKDILNLMEETEKLEQELNKSTSLYNALKAEMEKNIEEYKAVAERLKLKIKKEKAALEIILSKLDEEQKIKYSTLKEKKGKVVAEVIDGKCRGCHITIPLFIMCKLKNKDEITYCDNCGRILYYREQGYINTVKTNA</sequence>
<organism evidence="4 5">
    <name type="scientific">Proteiniborus ethanoligenes</name>
    <dbReference type="NCBI Taxonomy" id="415015"/>
    <lineage>
        <taxon>Bacteria</taxon>
        <taxon>Bacillati</taxon>
        <taxon>Bacillota</taxon>
        <taxon>Clostridia</taxon>
        <taxon>Eubacteriales</taxon>
        <taxon>Proteiniborus</taxon>
    </lineage>
</organism>
<dbReference type="Pfam" id="PF02591">
    <property type="entry name" value="Zn_ribbon_9"/>
    <property type="match status" value="1"/>
</dbReference>
<dbReference type="RefSeq" id="WP_091731139.1">
    <property type="nucleotide sequence ID" value="NZ_FNQE01000024.1"/>
</dbReference>
<dbReference type="Proteomes" id="UP000198625">
    <property type="component" value="Unassembled WGS sequence"/>
</dbReference>
<dbReference type="OrthoDB" id="9795058at2"/>
<accession>A0A1H3R3R2</accession>
<dbReference type="Gene3D" id="1.10.287.1490">
    <property type="match status" value="1"/>
</dbReference>
<name>A0A1H3R3R2_9FIRM</name>
<feature type="domain" description="CT398-like coiled coil hairpin" evidence="3">
    <location>
        <begin position="10"/>
        <end position="189"/>
    </location>
</feature>
<dbReference type="InterPro" id="IPR056003">
    <property type="entry name" value="CT398_CC_hairpin"/>
</dbReference>
<evidence type="ECO:0000313" key="4">
    <source>
        <dbReference type="EMBL" id="SDZ20317.1"/>
    </source>
</evidence>
<dbReference type="Pfam" id="PF24481">
    <property type="entry name" value="CT398_CC"/>
    <property type="match status" value="1"/>
</dbReference>
<keyword evidence="5" id="KW-1185">Reference proteome</keyword>
<proteinExistence type="predicted"/>
<protein>
    <submittedName>
        <fullName evidence="4">C4-type zinc ribbon domain-containing protein</fullName>
    </submittedName>
</protein>
<feature type="domain" description="C4-type zinc ribbon" evidence="2">
    <location>
        <begin position="200"/>
        <end position="232"/>
    </location>
</feature>
<evidence type="ECO:0000259" key="2">
    <source>
        <dbReference type="Pfam" id="PF02591"/>
    </source>
</evidence>
<evidence type="ECO:0000256" key="1">
    <source>
        <dbReference type="SAM" id="Coils"/>
    </source>
</evidence>
<dbReference type="EMBL" id="FNQE01000024">
    <property type="protein sequence ID" value="SDZ20317.1"/>
    <property type="molecule type" value="Genomic_DNA"/>
</dbReference>
<dbReference type="STRING" id="415015.SAMN05660462_02209"/>
<dbReference type="InterPro" id="IPR003743">
    <property type="entry name" value="Zf-RING_7"/>
</dbReference>
<evidence type="ECO:0000313" key="5">
    <source>
        <dbReference type="Proteomes" id="UP000198625"/>
    </source>
</evidence>